<dbReference type="Gene3D" id="3.30.70.2650">
    <property type="match status" value="1"/>
</dbReference>
<sequence>MERIKRKKGQRRKRLGPTGQKILLILTAGASLSLTRRPDQYFNVIKSASKEWQKINRKSLHDAIQRLYQSQLIKCVDNKDGTIVLTLTADGEERILNYNLDTLEIKKQNKWDGLWRIVVFDIPESKKRARDALSFKLKNMGMLAMQKSVFVCPYKCKDEIDFVVEFFDLKPFVRFIVAKNIDIVLDLKQKFRLL</sequence>
<accession>A0A2M8DMS0</accession>
<protein>
    <recommendedName>
        <fullName evidence="1">Transcriptional repressor PaaX-like central Cas2-like domain-containing protein</fullName>
    </recommendedName>
</protein>
<dbReference type="InterPro" id="IPR048846">
    <property type="entry name" value="PaaX-like_central"/>
</dbReference>
<reference evidence="3" key="1">
    <citation type="submission" date="2017-09" db="EMBL/GenBank/DDBJ databases">
        <title>Depth-based differentiation of microbial function through sediment-hosted aquifers and enrichment of novel symbionts in the deep terrestrial subsurface.</title>
        <authorList>
            <person name="Probst A.J."/>
            <person name="Ladd B."/>
            <person name="Jarett J.K."/>
            <person name="Geller-Mcgrath D.E."/>
            <person name="Sieber C.M.K."/>
            <person name="Emerson J.B."/>
            <person name="Anantharaman K."/>
            <person name="Thomas B.C."/>
            <person name="Malmstrom R."/>
            <person name="Stieglmeier M."/>
            <person name="Klingl A."/>
            <person name="Woyke T."/>
            <person name="Ryan C.M."/>
            <person name="Banfield J.F."/>
        </authorList>
    </citation>
    <scope>NUCLEOTIDE SEQUENCE [LARGE SCALE GENOMIC DNA]</scope>
</reference>
<feature type="domain" description="Transcriptional repressor PaaX-like central Cas2-like" evidence="1">
    <location>
        <begin position="109"/>
        <end position="180"/>
    </location>
</feature>
<comment type="caution">
    <text evidence="2">The sequence shown here is derived from an EMBL/GenBank/DDBJ whole genome shotgun (WGS) entry which is preliminary data.</text>
</comment>
<dbReference type="Proteomes" id="UP000228875">
    <property type="component" value="Unassembled WGS sequence"/>
</dbReference>
<evidence type="ECO:0000313" key="3">
    <source>
        <dbReference type="Proteomes" id="UP000228875"/>
    </source>
</evidence>
<dbReference type="AlphaFoldDB" id="A0A2M8DMS0"/>
<gene>
    <name evidence="2" type="ORF">CO077_02155</name>
</gene>
<evidence type="ECO:0000313" key="2">
    <source>
        <dbReference type="EMBL" id="PJB99362.1"/>
    </source>
</evidence>
<dbReference type="SUPFAM" id="SSF143430">
    <property type="entry name" value="TTP0101/SSO1404-like"/>
    <property type="match status" value="1"/>
</dbReference>
<organism evidence="2 3">
    <name type="scientific">Candidatus Nealsonbacteria bacterium CG_4_9_14_0_8_um_filter_35_12</name>
    <dbReference type="NCBI Taxonomy" id="1974692"/>
    <lineage>
        <taxon>Bacteria</taxon>
        <taxon>Candidatus Nealsoniibacteriota</taxon>
    </lineage>
</organism>
<proteinExistence type="predicted"/>
<dbReference type="Pfam" id="PF20803">
    <property type="entry name" value="PaaX_M"/>
    <property type="match status" value="1"/>
</dbReference>
<name>A0A2M8DMS0_9BACT</name>
<evidence type="ECO:0000259" key="1">
    <source>
        <dbReference type="Pfam" id="PF20803"/>
    </source>
</evidence>
<dbReference type="EMBL" id="PFTB01000050">
    <property type="protein sequence ID" value="PJB99362.1"/>
    <property type="molecule type" value="Genomic_DNA"/>
</dbReference>